<sequence>MGGRVAHSLGNLTLRHGIYIVKSIVQQLHGHYEISCSPNRTLLPYITLVLPGKESPAGVDIGVTSSSPGLSQFLQESSLPHWRWVGATPRVTGIREVVVRGTNPNNAAAGKTVPA</sequence>
<proteinExistence type="predicted"/>
<accession>A0A151P230</accession>
<evidence type="ECO:0000313" key="1">
    <source>
        <dbReference type="EMBL" id="KYO43083.1"/>
    </source>
</evidence>
<gene>
    <name evidence="1" type="ORF">Y1Q_0018522</name>
</gene>
<comment type="caution">
    <text evidence="1">The sequence shown here is derived from an EMBL/GenBank/DDBJ whole genome shotgun (WGS) entry which is preliminary data.</text>
</comment>
<dbReference type="EMBL" id="AKHW03001229">
    <property type="protein sequence ID" value="KYO43083.1"/>
    <property type="molecule type" value="Genomic_DNA"/>
</dbReference>
<evidence type="ECO:0000313" key="2">
    <source>
        <dbReference type="Proteomes" id="UP000050525"/>
    </source>
</evidence>
<protein>
    <submittedName>
        <fullName evidence="1">Uncharacterized protein</fullName>
    </submittedName>
</protein>
<dbReference type="Proteomes" id="UP000050525">
    <property type="component" value="Unassembled WGS sequence"/>
</dbReference>
<organism evidence="1 2">
    <name type="scientific">Alligator mississippiensis</name>
    <name type="common">American alligator</name>
    <dbReference type="NCBI Taxonomy" id="8496"/>
    <lineage>
        <taxon>Eukaryota</taxon>
        <taxon>Metazoa</taxon>
        <taxon>Chordata</taxon>
        <taxon>Craniata</taxon>
        <taxon>Vertebrata</taxon>
        <taxon>Euteleostomi</taxon>
        <taxon>Archelosauria</taxon>
        <taxon>Archosauria</taxon>
        <taxon>Crocodylia</taxon>
        <taxon>Alligatoridae</taxon>
        <taxon>Alligatorinae</taxon>
        <taxon>Alligator</taxon>
    </lineage>
</organism>
<dbReference type="AlphaFoldDB" id="A0A151P230"/>
<name>A0A151P230_ALLMI</name>
<reference evidence="1 2" key="1">
    <citation type="journal article" date="2012" name="Genome Biol.">
        <title>Sequencing three crocodilian genomes to illuminate the evolution of archosaurs and amniotes.</title>
        <authorList>
            <person name="St John J.A."/>
            <person name="Braun E.L."/>
            <person name="Isberg S.R."/>
            <person name="Miles L.G."/>
            <person name="Chong A.Y."/>
            <person name="Gongora J."/>
            <person name="Dalzell P."/>
            <person name="Moran C."/>
            <person name="Bed'hom B."/>
            <person name="Abzhanov A."/>
            <person name="Burgess S.C."/>
            <person name="Cooksey A.M."/>
            <person name="Castoe T.A."/>
            <person name="Crawford N.G."/>
            <person name="Densmore L.D."/>
            <person name="Drew J.C."/>
            <person name="Edwards S.V."/>
            <person name="Faircloth B.C."/>
            <person name="Fujita M.K."/>
            <person name="Greenwold M.J."/>
            <person name="Hoffmann F.G."/>
            <person name="Howard J.M."/>
            <person name="Iguchi T."/>
            <person name="Janes D.E."/>
            <person name="Khan S.Y."/>
            <person name="Kohno S."/>
            <person name="de Koning A.J."/>
            <person name="Lance S.L."/>
            <person name="McCarthy F.M."/>
            <person name="McCormack J.E."/>
            <person name="Merchant M.E."/>
            <person name="Peterson D.G."/>
            <person name="Pollock D.D."/>
            <person name="Pourmand N."/>
            <person name="Raney B.J."/>
            <person name="Roessler K.A."/>
            <person name="Sanford J.R."/>
            <person name="Sawyer R.H."/>
            <person name="Schmidt C.J."/>
            <person name="Triplett E.W."/>
            <person name="Tuberville T.D."/>
            <person name="Venegas-Anaya M."/>
            <person name="Howard J.T."/>
            <person name="Jarvis E.D."/>
            <person name="Guillette L.J.Jr."/>
            <person name="Glenn T.C."/>
            <person name="Green R.E."/>
            <person name="Ray D.A."/>
        </authorList>
    </citation>
    <scope>NUCLEOTIDE SEQUENCE [LARGE SCALE GENOMIC DNA]</scope>
    <source>
        <strain evidence="1">KSC_2009_1</strain>
    </source>
</reference>
<keyword evidence="2" id="KW-1185">Reference proteome</keyword>